<comment type="subcellular location">
    <subcellularLocation>
        <location evidence="1">Cell membrane</location>
        <topology evidence="1">Lipid-anchor</topology>
        <topology evidence="1">GPI-anchor</topology>
    </subcellularLocation>
</comment>
<evidence type="ECO:0000256" key="6">
    <source>
        <dbReference type="ARBA" id="ARBA00023157"/>
    </source>
</evidence>
<comment type="caution">
    <text evidence="13">The sequence shown here is derived from an EMBL/GenBank/DDBJ whole genome shotgun (WGS) entry which is preliminary data.</text>
</comment>
<dbReference type="SMART" id="SM00499">
    <property type="entry name" value="AAI"/>
    <property type="match status" value="1"/>
</dbReference>
<keyword evidence="10" id="KW-1133">Transmembrane helix</keyword>
<dbReference type="SUPFAM" id="SSF47699">
    <property type="entry name" value="Bifunctional inhibitor/lipid-transfer protein/seed storage 2S albumin"/>
    <property type="match status" value="1"/>
</dbReference>
<comment type="similarity">
    <text evidence="2">Belongs to the plant LTP family.</text>
</comment>
<protein>
    <recommendedName>
        <fullName evidence="12">Bifunctional inhibitor/plant lipid transfer protein/seed storage helical domain-containing protein</fullName>
    </recommendedName>
</protein>
<dbReference type="OrthoDB" id="1914452at2759"/>
<feature type="domain" description="Bifunctional inhibitor/plant lipid transfer protein/seed storage helical" evidence="12">
    <location>
        <begin position="35"/>
        <end position="115"/>
    </location>
</feature>
<keyword evidence="7" id="KW-0325">Glycoprotein</keyword>
<dbReference type="Pfam" id="PF14368">
    <property type="entry name" value="LTP_2"/>
    <property type="match status" value="1"/>
</dbReference>
<dbReference type="GO" id="GO:0098552">
    <property type="term" value="C:side of membrane"/>
    <property type="evidence" value="ECO:0007669"/>
    <property type="project" value="UniProtKB-KW"/>
</dbReference>
<feature type="compositionally biased region" description="Low complexity" evidence="9">
    <location>
        <begin position="134"/>
        <end position="146"/>
    </location>
</feature>
<organism evidence="13 14">
    <name type="scientific">Solanum commersonii</name>
    <name type="common">Commerson's wild potato</name>
    <name type="synonym">Commerson's nightshade</name>
    <dbReference type="NCBI Taxonomy" id="4109"/>
    <lineage>
        <taxon>Eukaryota</taxon>
        <taxon>Viridiplantae</taxon>
        <taxon>Streptophyta</taxon>
        <taxon>Embryophyta</taxon>
        <taxon>Tracheophyta</taxon>
        <taxon>Spermatophyta</taxon>
        <taxon>Magnoliopsida</taxon>
        <taxon>eudicotyledons</taxon>
        <taxon>Gunneridae</taxon>
        <taxon>Pentapetalae</taxon>
        <taxon>asterids</taxon>
        <taxon>lamiids</taxon>
        <taxon>Solanales</taxon>
        <taxon>Solanaceae</taxon>
        <taxon>Solanoideae</taxon>
        <taxon>Solaneae</taxon>
        <taxon>Solanum</taxon>
    </lineage>
</organism>
<evidence type="ECO:0000256" key="2">
    <source>
        <dbReference type="ARBA" id="ARBA00009748"/>
    </source>
</evidence>
<proteinExistence type="inferred from homology"/>
<evidence type="ECO:0000256" key="7">
    <source>
        <dbReference type="ARBA" id="ARBA00023180"/>
    </source>
</evidence>
<keyword evidence="8" id="KW-0449">Lipoprotein</keyword>
<feature type="chain" id="PRO_5039890795" description="Bifunctional inhibitor/plant lipid transfer protein/seed storage helical domain-containing protein" evidence="11">
    <location>
        <begin position="29"/>
        <end position="221"/>
    </location>
</feature>
<keyword evidence="10" id="KW-0472">Membrane</keyword>
<dbReference type="InterPro" id="IPR036312">
    <property type="entry name" value="Bifun_inhib/LTP/seed_sf"/>
</dbReference>
<evidence type="ECO:0000259" key="12">
    <source>
        <dbReference type="SMART" id="SM00499"/>
    </source>
</evidence>
<name>A0A9J5XKP1_SOLCO</name>
<keyword evidence="10" id="KW-0812">Transmembrane</keyword>
<dbReference type="EMBL" id="JACXVP010000009">
    <property type="protein sequence ID" value="KAG5587852.1"/>
    <property type="molecule type" value="Genomic_DNA"/>
</dbReference>
<evidence type="ECO:0000313" key="13">
    <source>
        <dbReference type="EMBL" id="KAG5587852.1"/>
    </source>
</evidence>
<evidence type="ECO:0000256" key="3">
    <source>
        <dbReference type="ARBA" id="ARBA00022475"/>
    </source>
</evidence>
<evidence type="ECO:0000256" key="1">
    <source>
        <dbReference type="ARBA" id="ARBA00004609"/>
    </source>
</evidence>
<evidence type="ECO:0000256" key="5">
    <source>
        <dbReference type="ARBA" id="ARBA00022729"/>
    </source>
</evidence>
<dbReference type="Gene3D" id="1.10.110.10">
    <property type="entry name" value="Plant lipid-transfer and hydrophobic proteins"/>
    <property type="match status" value="1"/>
</dbReference>
<keyword evidence="6" id="KW-1015">Disulfide bond</keyword>
<feature type="signal peptide" evidence="11">
    <location>
        <begin position="1"/>
        <end position="28"/>
    </location>
</feature>
<feature type="region of interest" description="Disordered" evidence="9">
    <location>
        <begin position="119"/>
        <end position="197"/>
    </location>
</feature>
<dbReference type="PANTHER" id="PTHR33044">
    <property type="entry name" value="BIFUNCTIONAL INHIBITOR/LIPID-TRANSFER PROTEIN/SEED STORAGE 2S ALBUMIN SUPERFAMILY PROTEIN-RELATED"/>
    <property type="match status" value="1"/>
</dbReference>
<gene>
    <name evidence="13" type="ORF">H5410_048286</name>
</gene>
<evidence type="ECO:0000256" key="9">
    <source>
        <dbReference type="SAM" id="MobiDB-lite"/>
    </source>
</evidence>
<keyword evidence="5 11" id="KW-0732">Signal</keyword>
<dbReference type="AlphaFoldDB" id="A0A9J5XKP1"/>
<keyword evidence="14" id="KW-1185">Reference proteome</keyword>
<evidence type="ECO:0000256" key="10">
    <source>
        <dbReference type="SAM" id="Phobius"/>
    </source>
</evidence>
<reference evidence="13 14" key="1">
    <citation type="submission" date="2020-09" db="EMBL/GenBank/DDBJ databases">
        <title>De no assembly of potato wild relative species, Solanum commersonii.</title>
        <authorList>
            <person name="Cho K."/>
        </authorList>
    </citation>
    <scope>NUCLEOTIDE SEQUENCE [LARGE SCALE GENOMIC DNA]</scope>
    <source>
        <strain evidence="13">LZ3.2</strain>
        <tissue evidence="13">Leaf</tissue>
    </source>
</reference>
<evidence type="ECO:0000256" key="4">
    <source>
        <dbReference type="ARBA" id="ARBA00022622"/>
    </source>
</evidence>
<dbReference type="CDD" id="cd00010">
    <property type="entry name" value="AAI_LTSS"/>
    <property type="match status" value="1"/>
</dbReference>
<accession>A0A9J5XKP1</accession>
<evidence type="ECO:0000256" key="11">
    <source>
        <dbReference type="SAM" id="SignalP"/>
    </source>
</evidence>
<evidence type="ECO:0000256" key="8">
    <source>
        <dbReference type="ARBA" id="ARBA00023288"/>
    </source>
</evidence>
<dbReference type="Proteomes" id="UP000824120">
    <property type="component" value="Chromosome 9"/>
</dbReference>
<sequence>MTYKHLAFLTLVLSWMLLIALSLQTIDGQMVPTPCTGPMITSFTPCMNFLTNSSSNVGGLPTDDCCNVLKTMMTNAMNCFCLIVTGGIPFQMPMNPNMVMPLPSACNMPGVPLKCKAPSPPEVVAPGPRSDAGAPSASPTAAPTIPLRSPKDSTVHPPLPSNSSPPADDIPTLTPPSMPTDPSTPATNSDRLTPATPSAAPFLGHGISPLLIMLAAFGAIL</sequence>
<dbReference type="InterPro" id="IPR043325">
    <property type="entry name" value="LTSS"/>
</dbReference>
<keyword evidence="4" id="KW-0336">GPI-anchor</keyword>
<feature type="transmembrane region" description="Helical" evidence="10">
    <location>
        <begin position="202"/>
        <end position="220"/>
    </location>
</feature>
<evidence type="ECO:0000313" key="14">
    <source>
        <dbReference type="Proteomes" id="UP000824120"/>
    </source>
</evidence>
<dbReference type="InterPro" id="IPR016140">
    <property type="entry name" value="Bifunc_inhib/LTP/seed_store"/>
</dbReference>
<dbReference type="GO" id="GO:0005886">
    <property type="term" value="C:plasma membrane"/>
    <property type="evidence" value="ECO:0007669"/>
    <property type="project" value="UniProtKB-SubCell"/>
</dbReference>
<keyword evidence="3" id="KW-1003">Cell membrane</keyword>